<dbReference type="PROSITE" id="PS51831">
    <property type="entry name" value="HD"/>
    <property type="match status" value="1"/>
</dbReference>
<dbReference type="PANTHER" id="PTHR45228">
    <property type="entry name" value="CYCLIC DI-GMP PHOSPHODIESTERASE TM_0186-RELATED"/>
    <property type="match status" value="1"/>
</dbReference>
<keyword evidence="4" id="KW-1185">Reference proteome</keyword>
<sequence>MITDSDRLHKLRAIAQSGLGGMGATDFLALSRLPYPPELEARSADRILVLRLTAQRQSFAMLAAADTIEVLNQRSDLTVDDAFMFTCEAVRVFLSLNRERDAIEALLRAEAFYPNVSAELQDYLHVTHSVLYTFLGDHEARLQASLRVQRTPPPEHPYHLNLNPGLARGNVTWALVVAGRPAEALPGAQAALDDIRQRFPGGGTHAQFEVNTLHLRAMLGEDPDPAEFTRIYDLLHAQGNTGLNSSLLTAQALAAWTCGRTDEAHRLFQQVLECMRAQAHVNHVPLLLYDQVLAFYQEWGNASELVPVLHDRMRALEALRRQSHVMFQELERQAFELNRIRADLLLSQAELITRLSAIGERRDDATGQHLKRVSDLVLRLAQELNLPDANLMATAARLHDLGKVSLPDSILLKAGPLTPEERRVMQLHTIHGSELLAGGTSQVLATAQVIALHHHERWDGAGYPHQLKGEAIPLPARLVAVADVFDALLSERPYKRAWSRPEALAEMRRLAGSHFEPRIVDALDRVVLTDEGS</sequence>
<organism evidence="3 4">
    <name type="scientific">Deinococcus cavernae</name>
    <dbReference type="NCBI Taxonomy" id="2320857"/>
    <lineage>
        <taxon>Bacteria</taxon>
        <taxon>Thermotogati</taxon>
        <taxon>Deinococcota</taxon>
        <taxon>Deinococci</taxon>
        <taxon>Deinococcales</taxon>
        <taxon>Deinococcaceae</taxon>
        <taxon>Deinococcus</taxon>
    </lineage>
</organism>
<dbReference type="InterPro" id="IPR006674">
    <property type="entry name" value="HD_domain"/>
</dbReference>
<dbReference type="InterPro" id="IPR011990">
    <property type="entry name" value="TPR-like_helical_dom_sf"/>
</dbReference>
<evidence type="ECO:0000313" key="4">
    <source>
        <dbReference type="Proteomes" id="UP000286287"/>
    </source>
</evidence>
<dbReference type="PROSITE" id="PS51832">
    <property type="entry name" value="HD_GYP"/>
    <property type="match status" value="1"/>
</dbReference>
<accession>A0A418V080</accession>
<feature type="domain" description="HD" evidence="1">
    <location>
        <begin position="366"/>
        <end position="488"/>
    </location>
</feature>
<dbReference type="AlphaFoldDB" id="A0A418V080"/>
<dbReference type="SMART" id="SM00471">
    <property type="entry name" value="HDc"/>
    <property type="match status" value="1"/>
</dbReference>
<evidence type="ECO:0000259" key="1">
    <source>
        <dbReference type="PROSITE" id="PS51831"/>
    </source>
</evidence>
<evidence type="ECO:0000259" key="2">
    <source>
        <dbReference type="PROSITE" id="PS51832"/>
    </source>
</evidence>
<evidence type="ECO:0000313" key="3">
    <source>
        <dbReference type="EMBL" id="RJF69141.1"/>
    </source>
</evidence>
<dbReference type="Gene3D" id="1.25.40.10">
    <property type="entry name" value="Tetratricopeptide repeat domain"/>
    <property type="match status" value="1"/>
</dbReference>
<dbReference type="OrthoDB" id="71223at2"/>
<dbReference type="EMBL" id="QYUJ01000030">
    <property type="protein sequence ID" value="RJF69141.1"/>
    <property type="molecule type" value="Genomic_DNA"/>
</dbReference>
<name>A0A418V080_9DEIO</name>
<proteinExistence type="predicted"/>
<comment type="caution">
    <text evidence="3">The sequence shown here is derived from an EMBL/GenBank/DDBJ whole genome shotgun (WGS) entry which is preliminary data.</text>
</comment>
<dbReference type="InterPro" id="IPR003607">
    <property type="entry name" value="HD/PDEase_dom"/>
</dbReference>
<reference evidence="3 4" key="1">
    <citation type="submission" date="2018-09" db="EMBL/GenBank/DDBJ databases">
        <authorList>
            <person name="Zhu H."/>
        </authorList>
    </citation>
    <scope>NUCLEOTIDE SEQUENCE [LARGE SCALE GENOMIC DNA]</scope>
    <source>
        <strain evidence="3 4">K2S05-167</strain>
    </source>
</reference>
<protein>
    <submittedName>
        <fullName evidence="3">HD-GYP domain-containing protein</fullName>
    </submittedName>
</protein>
<dbReference type="InterPro" id="IPR037522">
    <property type="entry name" value="HD_GYP_dom"/>
</dbReference>
<dbReference type="Pfam" id="PF13487">
    <property type="entry name" value="HD_5"/>
    <property type="match status" value="1"/>
</dbReference>
<gene>
    <name evidence="3" type="ORF">D3875_22770</name>
</gene>
<feature type="domain" description="HD-GYP" evidence="2">
    <location>
        <begin position="344"/>
        <end position="533"/>
    </location>
</feature>
<dbReference type="CDD" id="cd00077">
    <property type="entry name" value="HDc"/>
    <property type="match status" value="1"/>
</dbReference>
<dbReference type="Gene3D" id="1.10.3210.10">
    <property type="entry name" value="Hypothetical protein af1432"/>
    <property type="match status" value="1"/>
</dbReference>
<dbReference type="Proteomes" id="UP000286287">
    <property type="component" value="Unassembled WGS sequence"/>
</dbReference>
<dbReference type="SUPFAM" id="SSF109604">
    <property type="entry name" value="HD-domain/PDEase-like"/>
    <property type="match status" value="1"/>
</dbReference>
<dbReference type="InterPro" id="IPR052020">
    <property type="entry name" value="Cyclic_di-GMP/3'3'-cGAMP_PDE"/>
</dbReference>
<dbReference type="RefSeq" id="WP_119766993.1">
    <property type="nucleotide sequence ID" value="NZ_QYUJ01000030.1"/>
</dbReference>